<feature type="compositionally biased region" description="Basic and acidic residues" evidence="3">
    <location>
        <begin position="128"/>
        <end position="137"/>
    </location>
</feature>
<name>A0ABR3AXR0_PHYBL</name>
<sequence length="916" mass="103242">MTEEVEVKSNVSHPAPPSAPYRVKVYKLNVDSVWEDKGTGHCVYVAGSEGELDELWVRSDENSSTLLSSKVQNRRRYHRQQETLIVWSEDTCQDLALSFQEPEGCDEIWLRIKPDDDSSRPNTLGQDGDLKTGDKHRSNPGMTGFEVDTNGNNFDFQREAPEILFPPAPELSNLSRIASIVTSARSPKEKERLSAYILNENYIDKLLPVFKTCEDLESIDDLHTLFTIMKTIILLNDTTIIDYIIRDEIVLGVMGMLEYDPETPNMKAKHREFLTKHSKVEQVVTIKDEATMSKIHQTFRIQYLKDVILENSMDESMASALRSAVFYNHVDILTYVQNNNELLTELFGILKDEKASDKKKRDAVLYVQSLCSITKPFQASSRASLYRSLAPYGLFDIFDIALTDEDISMRTAGLDMLASIVELNACLVRGYMIKQSKEETTKKSLLEVIVEQFTADKDHILKCQYAEVIRTLLDSSGGPSFGTALTPETLNKQDPETDEFLTLFYEKYAPSLLQPIQDIDAKPIKLTGPVEILLLTHDQSELILYISELLTSVVKLHTFRSKFLVLSSDCFGKVAQLFRCRDAHMKLAALRLVRACVGLKDEFYNRHLVKHNIFEPIIRVLLDTDGRDNLLNSACLELFDFIRKENCKILVNHLETQFGSVLDTITYVDTCEKLRLRHEQNSEQPGMEDILSSTTNGVKAPKDGGWLSSTMDDAEEEYFNGSEEEEEEDSISINNTLSQPQPLTLISQTETKKKALVDYEDDDEEEEDDDDTDENDDDDEKDKEKEKPSKSKSDTKRPFGKHDSSTADEKSNETGSNKKMKGPSIDNEDTESKLAAKSSTSSPTSSSSSSSSPSSPSPSSPSAGFLKRRKASEDEDDDDEDAFTSRSDKGGSKALSLNSPKKIIINPRIKKTRTQK</sequence>
<dbReference type="EMBL" id="JBCLYO010000013">
    <property type="protein sequence ID" value="KAL0083566.1"/>
    <property type="molecule type" value="Genomic_DNA"/>
</dbReference>
<gene>
    <name evidence="6" type="ORF">J3Q64DRAFT_1748182</name>
</gene>
<dbReference type="PANTHER" id="PTHR23318:SF0">
    <property type="entry name" value="SERINE_THREONINE-PROTEIN PHOSPHATASE 4 REGULATORY SUBUNIT 3"/>
    <property type="match status" value="1"/>
</dbReference>
<dbReference type="InterPro" id="IPR006887">
    <property type="entry name" value="P4R3-like_central_dom"/>
</dbReference>
<evidence type="ECO:0000313" key="7">
    <source>
        <dbReference type="Proteomes" id="UP001448207"/>
    </source>
</evidence>
<evidence type="ECO:0000256" key="3">
    <source>
        <dbReference type="SAM" id="MobiDB-lite"/>
    </source>
</evidence>
<dbReference type="SUPFAM" id="SSF48371">
    <property type="entry name" value="ARM repeat"/>
    <property type="match status" value="1"/>
</dbReference>
<dbReference type="InterPro" id="IPR055236">
    <property type="entry name" value="EVH1_PP4R3"/>
</dbReference>
<feature type="compositionally biased region" description="Low complexity" evidence="3">
    <location>
        <begin position="838"/>
        <end position="854"/>
    </location>
</feature>
<comment type="subcellular location">
    <subcellularLocation>
        <location evidence="1">Nucleus</location>
    </subcellularLocation>
</comment>
<evidence type="ECO:0000259" key="5">
    <source>
        <dbReference type="Pfam" id="PF22972"/>
    </source>
</evidence>
<organism evidence="6 7">
    <name type="scientific">Phycomyces blakesleeanus</name>
    <dbReference type="NCBI Taxonomy" id="4837"/>
    <lineage>
        <taxon>Eukaryota</taxon>
        <taxon>Fungi</taxon>
        <taxon>Fungi incertae sedis</taxon>
        <taxon>Mucoromycota</taxon>
        <taxon>Mucoromycotina</taxon>
        <taxon>Mucoromycetes</taxon>
        <taxon>Mucorales</taxon>
        <taxon>Phycomycetaceae</taxon>
        <taxon>Phycomyces</taxon>
    </lineage>
</organism>
<dbReference type="SUPFAM" id="SSF50729">
    <property type="entry name" value="PH domain-like"/>
    <property type="match status" value="1"/>
</dbReference>
<reference evidence="6 7" key="1">
    <citation type="submission" date="2024-04" db="EMBL/GenBank/DDBJ databases">
        <title>Symmetric and asymmetric DNA N6-adenine methylation regulates different biological responses in Mucorales.</title>
        <authorList>
            <consortium name="Lawrence Berkeley National Laboratory"/>
            <person name="Lax C."/>
            <person name="Mondo S.J."/>
            <person name="Osorio-Concepcion M."/>
            <person name="Muszewska A."/>
            <person name="Corrochano-Luque M."/>
            <person name="Gutierrez G."/>
            <person name="Riley R."/>
            <person name="Lipzen A."/>
            <person name="Guo J."/>
            <person name="Hundley H."/>
            <person name="Amirebrahimi M."/>
            <person name="Ng V."/>
            <person name="Lorenzo-Gutierrez D."/>
            <person name="Binder U."/>
            <person name="Yang J."/>
            <person name="Song Y."/>
            <person name="Canovas D."/>
            <person name="Navarro E."/>
            <person name="Freitag M."/>
            <person name="Gabaldon T."/>
            <person name="Grigoriev I.V."/>
            <person name="Corrochano L.M."/>
            <person name="Nicolas F.E."/>
            <person name="Garre V."/>
        </authorList>
    </citation>
    <scope>NUCLEOTIDE SEQUENCE [LARGE SCALE GENOMIC DNA]</scope>
    <source>
        <strain evidence="6 7">L51</strain>
    </source>
</reference>
<evidence type="ECO:0000313" key="6">
    <source>
        <dbReference type="EMBL" id="KAL0083566.1"/>
    </source>
</evidence>
<feature type="compositionally biased region" description="Acidic residues" evidence="3">
    <location>
        <begin position="873"/>
        <end position="882"/>
    </location>
</feature>
<comment type="caution">
    <text evidence="6">The sequence shown here is derived from an EMBL/GenBank/DDBJ whole genome shotgun (WGS) entry which is preliminary data.</text>
</comment>
<dbReference type="Proteomes" id="UP001448207">
    <property type="component" value="Unassembled WGS sequence"/>
</dbReference>
<dbReference type="InterPro" id="IPR051137">
    <property type="entry name" value="PP4R3-like"/>
</dbReference>
<dbReference type="Pfam" id="PF22972">
    <property type="entry name" value="EVH1_PP4R3"/>
    <property type="match status" value="1"/>
</dbReference>
<feature type="compositionally biased region" description="Basic and acidic residues" evidence="3">
    <location>
        <begin position="782"/>
        <end position="812"/>
    </location>
</feature>
<evidence type="ECO:0000256" key="1">
    <source>
        <dbReference type="ARBA" id="ARBA00004123"/>
    </source>
</evidence>
<dbReference type="Pfam" id="PF04802">
    <property type="entry name" value="PP4R3"/>
    <property type="match status" value="1"/>
</dbReference>
<keyword evidence="7" id="KW-1185">Reference proteome</keyword>
<protein>
    <submittedName>
        <fullName evidence="6">Component of IIS longevity pathway SMK-1-domain-containing protein</fullName>
    </submittedName>
</protein>
<feature type="domain" description="PP4R3 EVH1-like" evidence="5">
    <location>
        <begin position="22"/>
        <end position="111"/>
    </location>
</feature>
<feature type="compositionally biased region" description="Acidic residues" evidence="3">
    <location>
        <begin position="758"/>
        <end position="781"/>
    </location>
</feature>
<feature type="domain" description="Serine/threonine-protein phosphatase 4 regulatory subunit 3-like central" evidence="4">
    <location>
        <begin position="177"/>
        <end position="680"/>
    </location>
</feature>
<dbReference type="InterPro" id="IPR016024">
    <property type="entry name" value="ARM-type_fold"/>
</dbReference>
<evidence type="ECO:0000259" key="4">
    <source>
        <dbReference type="Pfam" id="PF04802"/>
    </source>
</evidence>
<dbReference type="Gene3D" id="2.30.29.30">
    <property type="entry name" value="Pleckstrin-homology domain (PH domain)/Phosphotyrosine-binding domain (PTB)"/>
    <property type="match status" value="1"/>
</dbReference>
<proteinExistence type="predicted"/>
<accession>A0ABR3AXR0</accession>
<feature type="compositionally biased region" description="Polar residues" evidence="3">
    <location>
        <begin position="731"/>
        <end position="749"/>
    </location>
</feature>
<keyword evidence="2" id="KW-0539">Nucleus</keyword>
<dbReference type="InterPro" id="IPR011993">
    <property type="entry name" value="PH-like_dom_sf"/>
</dbReference>
<feature type="compositionally biased region" description="Acidic residues" evidence="3">
    <location>
        <begin position="712"/>
        <end position="730"/>
    </location>
</feature>
<feature type="region of interest" description="Disordered" evidence="3">
    <location>
        <begin position="679"/>
        <end position="916"/>
    </location>
</feature>
<evidence type="ECO:0000256" key="2">
    <source>
        <dbReference type="ARBA" id="ARBA00023242"/>
    </source>
</evidence>
<dbReference type="PANTHER" id="PTHR23318">
    <property type="entry name" value="ATP SYNTHASE GAMMA-RELATED"/>
    <property type="match status" value="1"/>
</dbReference>
<feature type="region of interest" description="Disordered" evidence="3">
    <location>
        <begin position="112"/>
        <end position="151"/>
    </location>
</feature>